<feature type="compositionally biased region" description="Polar residues" evidence="2">
    <location>
        <begin position="1226"/>
        <end position="1238"/>
    </location>
</feature>
<dbReference type="Pfam" id="PF15386">
    <property type="entry name" value="Tantalus"/>
    <property type="match status" value="1"/>
</dbReference>
<feature type="compositionally biased region" description="Basic and acidic residues" evidence="2">
    <location>
        <begin position="1838"/>
        <end position="1847"/>
    </location>
</feature>
<feature type="region of interest" description="Disordered" evidence="2">
    <location>
        <begin position="281"/>
        <end position="305"/>
    </location>
</feature>
<feature type="region of interest" description="Disordered" evidence="2">
    <location>
        <begin position="218"/>
        <end position="238"/>
    </location>
</feature>
<evidence type="ECO:0000259" key="3">
    <source>
        <dbReference type="Pfam" id="PF15386"/>
    </source>
</evidence>
<feature type="compositionally biased region" description="Basic residues" evidence="2">
    <location>
        <begin position="1848"/>
        <end position="1861"/>
    </location>
</feature>
<feature type="compositionally biased region" description="Basic and acidic residues" evidence="2">
    <location>
        <begin position="466"/>
        <end position="479"/>
    </location>
</feature>
<feature type="region of interest" description="Disordered" evidence="2">
    <location>
        <begin position="1226"/>
        <end position="1251"/>
    </location>
</feature>
<dbReference type="EMBL" id="JAATJU010020800">
    <property type="protein sequence ID" value="KAH0515754.1"/>
    <property type="molecule type" value="Genomic_DNA"/>
</dbReference>
<feature type="compositionally biased region" description="Polar residues" evidence="2">
    <location>
        <begin position="222"/>
        <end position="233"/>
    </location>
</feature>
<feature type="compositionally biased region" description="Basic and acidic residues" evidence="2">
    <location>
        <begin position="870"/>
        <end position="880"/>
    </location>
</feature>
<feature type="compositionally biased region" description="Polar residues" evidence="2">
    <location>
        <begin position="1083"/>
        <end position="1095"/>
    </location>
</feature>
<organism evidence="4 5">
    <name type="scientific">Microtus ochrogaster</name>
    <name type="common">Prairie vole</name>
    <dbReference type="NCBI Taxonomy" id="79684"/>
    <lineage>
        <taxon>Eukaryota</taxon>
        <taxon>Metazoa</taxon>
        <taxon>Chordata</taxon>
        <taxon>Craniata</taxon>
        <taxon>Vertebrata</taxon>
        <taxon>Euteleostomi</taxon>
        <taxon>Mammalia</taxon>
        <taxon>Eutheria</taxon>
        <taxon>Euarchontoglires</taxon>
        <taxon>Glires</taxon>
        <taxon>Rodentia</taxon>
        <taxon>Myomorpha</taxon>
        <taxon>Muroidea</taxon>
        <taxon>Cricetidae</taxon>
        <taxon>Arvicolinae</taxon>
        <taxon>Microtus</taxon>
    </lineage>
</organism>
<gene>
    <name evidence="4" type="ORF">LTLLF_127120</name>
</gene>
<evidence type="ECO:0000313" key="5">
    <source>
        <dbReference type="Proteomes" id="UP000710432"/>
    </source>
</evidence>
<proteinExistence type="predicted"/>
<feature type="domain" description="Tantalus-like" evidence="3">
    <location>
        <begin position="1913"/>
        <end position="1962"/>
    </location>
</feature>
<feature type="compositionally biased region" description="Basic and acidic residues" evidence="2">
    <location>
        <begin position="1065"/>
        <end position="1075"/>
    </location>
</feature>
<evidence type="ECO:0000256" key="1">
    <source>
        <dbReference type="ARBA" id="ARBA00022553"/>
    </source>
</evidence>
<evidence type="ECO:0000313" key="4">
    <source>
        <dbReference type="EMBL" id="KAH0515754.1"/>
    </source>
</evidence>
<feature type="region of interest" description="Disordered" evidence="2">
    <location>
        <begin position="455"/>
        <end position="483"/>
    </location>
</feature>
<feature type="compositionally biased region" description="Basic and acidic residues" evidence="2">
    <location>
        <begin position="1239"/>
        <end position="1250"/>
    </location>
</feature>
<feature type="region of interest" description="Disordered" evidence="2">
    <location>
        <begin position="762"/>
        <end position="781"/>
    </location>
</feature>
<dbReference type="PANTHER" id="PTHR14522">
    <property type="entry name" value="EMO2-RELATED"/>
    <property type="match status" value="1"/>
</dbReference>
<dbReference type="PANTHER" id="PTHR14522:SF0">
    <property type="entry name" value="PROTEIN PRR14L"/>
    <property type="match status" value="1"/>
</dbReference>
<evidence type="ECO:0000256" key="2">
    <source>
        <dbReference type="SAM" id="MobiDB-lite"/>
    </source>
</evidence>
<reference evidence="4" key="1">
    <citation type="submission" date="2020-03" db="EMBL/GenBank/DDBJ databases">
        <title>Studies in the Genomics of Life Span.</title>
        <authorList>
            <person name="Glass D."/>
        </authorList>
    </citation>
    <scope>NUCLEOTIDE SEQUENCE</scope>
    <source>
        <strain evidence="4">LTLLF</strain>
        <tissue evidence="4">Muscle</tissue>
    </source>
</reference>
<feature type="region of interest" description="Disordered" evidence="2">
    <location>
        <begin position="723"/>
        <end position="743"/>
    </location>
</feature>
<feature type="compositionally biased region" description="Polar residues" evidence="2">
    <location>
        <begin position="846"/>
        <end position="855"/>
    </location>
</feature>
<feature type="region of interest" description="Disordered" evidence="2">
    <location>
        <begin position="1826"/>
        <end position="1881"/>
    </location>
</feature>
<protein>
    <submittedName>
        <fullName evidence="4">Protein PRR14L</fullName>
    </submittedName>
</protein>
<sequence>MLSSGVETQPILLDSSMPAVVQELYSELSVSVSKELHAEKQPSMIPDVKPGASCARVSQSRASPLELQRTHAEGCCEETFETLDYGGKTGWCGLVDPTARGPMAFEILDREERTKSMEPEVFREQGDQAEVFRDPCEGAKEEPCQHSTATKEKVCPSQDVLLMQSNKEPVCAEFPGDLLKKKGICAVSTMNKGKRELCNLNLICEADDSHQRILNHCRENPGSAQDSSTTAGSEESIKPAEENSKILYLASYLSGPKSLEKCVFESSALVKESAEKIKEVDQSKNFSCGEESKEQNQRPSSERGGLLVSVTEQEQNGSGEKQTVESSNHSNYCTQADSCAEICSSMPNSFTEATEIMCKKSDLKMTLNFPGNLVNSEDHRKTVTDVNHPERHSEESGFPLLVHVEEPEQNPVNSSALREKIYSKDSKSVVSAQRNLGDSLPTKAACNEFLSGRKSPQSLIPADPVSSKHKEISKPKESPAKLPPCPEFVCRPASEKHVQDLGDNVAHLDEPIIACEICELSCNSELVEHKLEHECVLNQVSLNSQEHVILPTDSLINLNREMPSATCRDAQHSCHSLKSGANLTTNTQTIPAETKLEVTSAQGDRTCGASSGIHTLNLTTSPEGQKEMTDSGIKDLHSTFLSSVKETAGFSFVTECQNVQSQDISSCQCITRNASEENMCSACAALGPRKDTLKGSNCKVNCGNAQQSSRHCFQSSEDLVENSSFLESEPAGRETQSSLLGGKVTSEMATGVAGSRVLLNTTTPATAHVEPSEEGLGGMKQSRQRCTAVYSHSASPCNIQELSQSTNIPSPDTLADQSLNVISSHLKAMYQAAQSHDQKVGEVSDCQRNQNSPNKCRSEGKTAQEGLSGDPRETVPEVSHKEKDLLVSSGSENPVLCGSIEKSDSKGAFENIPGSEALVYSVLDVVCPDCTGEPAEAVLGASSHSTSRDKVAYHESLRSTAPLRGELNVVFIGTTDQDSGLSSAAASTVDCPEILRSREETICRFLKDCGMEGCPDSAPDHEVECVTNQEPVSLNYIYCENQGEGKSVAEGLRIEANSEFGEKKTFGLSSKDSRSSRCRGSVETAQSHPSSQEQSPAGVLGEKPKLKHLFKPKDGEILHENIKNCVVQSDVKEGIPTNIGNTGEGGGTYVSVDTSVCKACHSHENSIDKCLPLIMITAIKQNKEETEEHQKGPVGHLPVGEGSEETITRDSHVNFPKSYQTHLKCQSVQDVAKSPQSQRGERAVQKDENPYQKGTHALLEQHTSVNMLSDEMQSKNPVIGQCESLIMEEVALRKPTKKKTARQLQRLEDPEEESLCHLLKKDTLCTGPRLPGTSWKKQDPSAAGGGQIHGAFVTLSQQQRLLPVKKQPHRTCKRTSCPEVVTVQRKITKVRNSDCGKSSSDPIPTKTHRLLSPCAVPAAPLEPEAVPSTSFCSHIPKRKATLCHSLSPSCRKPTKESALLNKLSVLASKLVLATKPQKRRYQRYSSSLVPLAKSCKRLRYKKLLDGFSYNAMQLDPCLAATGWDRRSNSKPLALYSLEAVKMSFIDLSNKMPSLLFGTKIFPFSFHVKSAFNCMVEPSRTFPEHCAPSRLALAETSQCSSPPPKWTFSFFMSHGCPGMATFREDTGLCSQAHTQAPPQTVAPLQDYGGTAVVRTGADRSVLGLHTLLALCSPGCYRIWTKRRSFTNHMPTMQRLFLTQFTQGLKGLRSPASLADKVFCSLPYSVGRVLSIWSQHGPSFTFQLPALHSTQSKQQGSLSILSSHNTIPNVPLLGMGAVHSTNSSHLRLEPVSPALVPKACLVTEPAVSKLLLSASEFQVPGFDELGDVSAACPRPQSSPAEEKEAEPEKRPKKVSQIRIRKTIPKPDPNLTPMGLPRPKRNGVARKRTDTAYTVIMEKAISLVYCPNILYTHTKLSRLKKKEFSLEEIYTNKNYKSPPANRCLETIFEEPKERNGTLVSVSQQKRKRVLEFQDFTLPRKRRARGKVKLVGSFTRAQKAALQTRELDALLIQKLLELETFFAKEEELEQSASC</sequence>
<feature type="region of interest" description="Disordered" evidence="2">
    <location>
        <begin position="1065"/>
        <end position="1103"/>
    </location>
</feature>
<comment type="caution">
    <text evidence="4">The sequence shown here is derived from an EMBL/GenBank/DDBJ whole genome shotgun (WGS) entry which is preliminary data.</text>
</comment>
<dbReference type="InterPro" id="IPR026320">
    <property type="entry name" value="PRR14"/>
</dbReference>
<keyword evidence="1" id="KW-0597">Phosphoprotein</keyword>
<accession>A0A8J6L0U5</accession>
<dbReference type="Proteomes" id="UP000710432">
    <property type="component" value="Unassembled WGS sequence"/>
</dbReference>
<name>A0A8J6L0U5_MICOH</name>
<feature type="region of interest" description="Disordered" evidence="2">
    <location>
        <begin position="311"/>
        <end position="330"/>
    </location>
</feature>
<dbReference type="InterPro" id="IPR028149">
    <property type="entry name" value="Tantalus-like"/>
</dbReference>
<feature type="region of interest" description="Disordered" evidence="2">
    <location>
        <begin position="839"/>
        <end position="880"/>
    </location>
</feature>